<reference evidence="4 5" key="1">
    <citation type="submission" date="2019-01" db="EMBL/GenBank/DDBJ databases">
        <authorList>
            <person name="Chen W.-M."/>
        </authorList>
    </citation>
    <scope>NUCLEOTIDE SEQUENCE [LARGE SCALE GENOMIC DNA]</scope>
    <source>
        <strain evidence="4 5">ICH-3</strain>
    </source>
</reference>
<dbReference type="SUPFAM" id="SSF55729">
    <property type="entry name" value="Acyl-CoA N-acyltransferases (Nat)"/>
    <property type="match status" value="1"/>
</dbReference>
<proteinExistence type="predicted"/>
<organism evidence="4 5">
    <name type="scientific">Rubrivivax albus</name>
    <dbReference type="NCBI Taxonomy" id="2499835"/>
    <lineage>
        <taxon>Bacteria</taxon>
        <taxon>Pseudomonadati</taxon>
        <taxon>Pseudomonadota</taxon>
        <taxon>Betaproteobacteria</taxon>
        <taxon>Burkholderiales</taxon>
        <taxon>Sphaerotilaceae</taxon>
        <taxon>Rubrivivax</taxon>
    </lineage>
</organism>
<name>A0A437JJM6_9BURK</name>
<dbReference type="AlphaFoldDB" id="A0A437JJM6"/>
<dbReference type="CDD" id="cd04301">
    <property type="entry name" value="NAT_SF"/>
    <property type="match status" value="1"/>
</dbReference>
<dbReference type="Gene3D" id="3.40.630.30">
    <property type="match status" value="1"/>
</dbReference>
<protein>
    <submittedName>
        <fullName evidence="4">GNAT family N-acetyltransferase</fullName>
    </submittedName>
</protein>
<dbReference type="InterPro" id="IPR050832">
    <property type="entry name" value="Bact_Acetyltransf"/>
</dbReference>
<evidence type="ECO:0000313" key="4">
    <source>
        <dbReference type="EMBL" id="RVT46848.1"/>
    </source>
</evidence>
<evidence type="ECO:0000259" key="3">
    <source>
        <dbReference type="PROSITE" id="PS51186"/>
    </source>
</evidence>
<keyword evidence="2" id="KW-0012">Acyltransferase</keyword>
<dbReference type="GO" id="GO:0016747">
    <property type="term" value="F:acyltransferase activity, transferring groups other than amino-acyl groups"/>
    <property type="evidence" value="ECO:0007669"/>
    <property type="project" value="InterPro"/>
</dbReference>
<accession>A0A437JJM6</accession>
<dbReference type="Pfam" id="PF00583">
    <property type="entry name" value="Acetyltransf_1"/>
    <property type="match status" value="1"/>
</dbReference>
<comment type="caution">
    <text evidence="4">The sequence shown here is derived from an EMBL/GenBank/DDBJ whole genome shotgun (WGS) entry which is preliminary data.</text>
</comment>
<dbReference type="PANTHER" id="PTHR43877">
    <property type="entry name" value="AMINOALKYLPHOSPHONATE N-ACETYLTRANSFERASE-RELATED-RELATED"/>
    <property type="match status" value="1"/>
</dbReference>
<evidence type="ECO:0000313" key="5">
    <source>
        <dbReference type="Proteomes" id="UP000288178"/>
    </source>
</evidence>
<dbReference type="PROSITE" id="PS51186">
    <property type="entry name" value="GNAT"/>
    <property type="match status" value="1"/>
</dbReference>
<gene>
    <name evidence="4" type="ORF">ENE75_24510</name>
</gene>
<keyword evidence="1 4" id="KW-0808">Transferase</keyword>
<dbReference type="EMBL" id="SACT01000026">
    <property type="protein sequence ID" value="RVT46848.1"/>
    <property type="molecule type" value="Genomic_DNA"/>
</dbReference>
<feature type="domain" description="N-acetyltransferase" evidence="3">
    <location>
        <begin position="27"/>
        <end position="165"/>
    </location>
</feature>
<dbReference type="OrthoDB" id="9787920at2"/>
<sequence length="172" mass="18069">MTGSPDAYRAAARGLARTLGGTKASAVAVVEVSEAANPNDIECIESGVLSYGRAQAHGGNARSVVAMVRDGGILVAGACGRTEYGRLFVSSLWVAEAMRNQGLGRRTLEALEGEAVARGCQDSLLDTLLQENVQFYLRCGYNVVASVPKYVGPFARTILVKQFARGEAESAA</sequence>
<dbReference type="InterPro" id="IPR000182">
    <property type="entry name" value="GNAT_dom"/>
</dbReference>
<dbReference type="InterPro" id="IPR016181">
    <property type="entry name" value="Acyl_CoA_acyltransferase"/>
</dbReference>
<evidence type="ECO:0000256" key="2">
    <source>
        <dbReference type="ARBA" id="ARBA00023315"/>
    </source>
</evidence>
<dbReference type="PANTHER" id="PTHR43877:SF2">
    <property type="entry name" value="AMINOALKYLPHOSPHONATE N-ACETYLTRANSFERASE-RELATED"/>
    <property type="match status" value="1"/>
</dbReference>
<evidence type="ECO:0000256" key="1">
    <source>
        <dbReference type="ARBA" id="ARBA00022679"/>
    </source>
</evidence>
<dbReference type="Proteomes" id="UP000288178">
    <property type="component" value="Unassembled WGS sequence"/>
</dbReference>
<keyword evidence="5" id="KW-1185">Reference proteome</keyword>